<dbReference type="RefSeq" id="WP_316782693.1">
    <property type="nucleotide sequence ID" value="NZ_JASMWN010000044.1"/>
</dbReference>
<dbReference type="EC" id="4.3.2.7" evidence="1"/>
<keyword evidence="2" id="KW-0456">Lyase</keyword>
<evidence type="ECO:0000313" key="3">
    <source>
        <dbReference type="EMBL" id="MDU9007077.1"/>
    </source>
</evidence>
<proteinExistence type="predicted"/>
<dbReference type="PANTHER" id="PTHR12192">
    <property type="entry name" value="CATION TRANSPORT PROTEIN CHAC-RELATED"/>
    <property type="match status" value="1"/>
</dbReference>
<accession>A0ABU3VLL7</accession>
<protein>
    <recommendedName>
        <fullName evidence="1">glutathione-specific gamma-glutamylcyclotransferase</fullName>
        <ecNumber evidence="1">4.3.2.7</ecNumber>
    </recommendedName>
</protein>
<organism evidence="3 4">
    <name type="scientific">Sedimentitalea todarodis</name>
    <dbReference type="NCBI Taxonomy" id="1631240"/>
    <lineage>
        <taxon>Bacteria</taxon>
        <taxon>Pseudomonadati</taxon>
        <taxon>Pseudomonadota</taxon>
        <taxon>Alphaproteobacteria</taxon>
        <taxon>Rhodobacterales</taxon>
        <taxon>Paracoccaceae</taxon>
        <taxon>Sedimentitalea</taxon>
    </lineage>
</organism>
<dbReference type="Gene3D" id="3.10.490.10">
    <property type="entry name" value="Gamma-glutamyl cyclotransferase-like"/>
    <property type="match status" value="1"/>
</dbReference>
<dbReference type="Pfam" id="PF04752">
    <property type="entry name" value="ChaC"/>
    <property type="match status" value="1"/>
</dbReference>
<comment type="caution">
    <text evidence="3">The sequence shown here is derived from an EMBL/GenBank/DDBJ whole genome shotgun (WGS) entry which is preliminary data.</text>
</comment>
<keyword evidence="4" id="KW-1185">Reference proteome</keyword>
<dbReference type="PANTHER" id="PTHR12192:SF2">
    <property type="entry name" value="GLUTATHIONE-SPECIFIC GAMMA-GLUTAMYLCYCLOTRANSFERASE 2"/>
    <property type="match status" value="1"/>
</dbReference>
<gene>
    <name evidence="3" type="ORF">QO231_24970</name>
</gene>
<sequence>MPSQILAAHGGDPVWVFAYGSLLWIPAQPGLPWRIVTANGWHRSFCLEMRCWRGSPDQPGLMLALKTGGSCTGIAVKLPDIDRHNHLVKLLRREIGGQEGLKSLRSIDLVSDDGPAKALSFYTNPPEVAAKPERSKMKVAQILSRACGHIGSGAEYLFRTVEALENLGIRDPYLWRVQELVAAEISGRNLHEK</sequence>
<dbReference type="EMBL" id="JASMWN010000044">
    <property type="protein sequence ID" value="MDU9007077.1"/>
    <property type="molecule type" value="Genomic_DNA"/>
</dbReference>
<dbReference type="Proteomes" id="UP001255416">
    <property type="component" value="Unassembled WGS sequence"/>
</dbReference>
<evidence type="ECO:0000256" key="2">
    <source>
        <dbReference type="ARBA" id="ARBA00023239"/>
    </source>
</evidence>
<dbReference type="InterPro" id="IPR006840">
    <property type="entry name" value="ChaC"/>
</dbReference>
<evidence type="ECO:0000313" key="4">
    <source>
        <dbReference type="Proteomes" id="UP001255416"/>
    </source>
</evidence>
<evidence type="ECO:0000256" key="1">
    <source>
        <dbReference type="ARBA" id="ARBA00012344"/>
    </source>
</evidence>
<name>A0ABU3VLL7_9RHOB</name>
<reference evidence="4" key="1">
    <citation type="submission" date="2023-05" db="EMBL/GenBank/DDBJ databases">
        <title>Sedimentitalea sp. nov. JM2-8.</title>
        <authorList>
            <person name="Huang J."/>
        </authorList>
    </citation>
    <scope>NUCLEOTIDE SEQUENCE [LARGE SCALE GENOMIC DNA]</scope>
    <source>
        <strain evidence="4">KHS03</strain>
    </source>
</reference>